<organism evidence="1 2">
    <name type="scientific">Streptomyces albus</name>
    <dbReference type="NCBI Taxonomy" id="1888"/>
    <lineage>
        <taxon>Bacteria</taxon>
        <taxon>Bacillati</taxon>
        <taxon>Actinomycetota</taxon>
        <taxon>Actinomycetes</taxon>
        <taxon>Kitasatosporales</taxon>
        <taxon>Streptomycetaceae</taxon>
        <taxon>Streptomyces</taxon>
    </lineage>
</organism>
<dbReference type="RefSeq" id="WP_106963838.1">
    <property type="nucleotide sequence ID" value="NZ_BNEJ01000009.1"/>
</dbReference>
<dbReference type="AlphaFoldDB" id="A0A8H1LI98"/>
<comment type="caution">
    <text evidence="1">The sequence shown here is derived from an EMBL/GenBank/DDBJ whole genome shotgun (WGS) entry which is preliminary data.</text>
</comment>
<evidence type="ECO:0000313" key="2">
    <source>
        <dbReference type="Proteomes" id="UP000298111"/>
    </source>
</evidence>
<gene>
    <name evidence="1" type="ORF">D8771_10675</name>
</gene>
<protein>
    <submittedName>
        <fullName evidence="1">Uncharacterized protein</fullName>
    </submittedName>
</protein>
<proteinExistence type="predicted"/>
<dbReference type="EMBL" id="RCIY01000044">
    <property type="protein sequence ID" value="TGG85717.1"/>
    <property type="molecule type" value="Genomic_DNA"/>
</dbReference>
<name>A0A8H1LI98_9ACTN</name>
<accession>A0A8H1LI98</accession>
<reference evidence="1 2" key="1">
    <citation type="submission" date="2018-10" db="EMBL/GenBank/DDBJ databases">
        <title>Isolation of pseudouridimycin from Streptomyces albus DSM 40763.</title>
        <authorList>
            <person name="Rosenqvist P."/>
            <person name="Metsae-Ketelae M."/>
            <person name="Virta P."/>
        </authorList>
    </citation>
    <scope>NUCLEOTIDE SEQUENCE [LARGE SCALE GENOMIC DNA]</scope>
    <source>
        <strain evidence="1 2">DSM 40763</strain>
    </source>
</reference>
<evidence type="ECO:0000313" key="1">
    <source>
        <dbReference type="EMBL" id="TGG85717.1"/>
    </source>
</evidence>
<sequence length="158" mass="17109">MAADMGMVFPLPPGATGFFRPQDGPLPETDRRAFRTALYAAARAAGGQVDEVEDRHCPRTYHTATVTRGAARTIVLCHAHQPWVAFAGARRDQYTDEFLAPPPWAGCFTAAGFAVLTPGQLAAPLSQVDASALTPAEWRQVRYHRATTLGGVLFNAWD</sequence>
<dbReference type="Proteomes" id="UP000298111">
    <property type="component" value="Unassembled WGS sequence"/>
</dbReference>